<evidence type="ECO:0000256" key="1">
    <source>
        <dbReference type="SAM" id="MobiDB-lite"/>
    </source>
</evidence>
<proteinExistence type="predicted"/>
<protein>
    <submittedName>
        <fullName evidence="4">Uncharacterized protein</fullName>
    </submittedName>
</protein>
<feature type="signal peptide" evidence="3">
    <location>
        <begin position="1"/>
        <end position="23"/>
    </location>
</feature>
<evidence type="ECO:0000313" key="4">
    <source>
        <dbReference type="EMBL" id="OLF13529.1"/>
    </source>
</evidence>
<evidence type="ECO:0000256" key="3">
    <source>
        <dbReference type="SAM" id="SignalP"/>
    </source>
</evidence>
<name>A0A1Q8CGM6_9PSEU</name>
<feature type="compositionally biased region" description="Low complexity" evidence="1">
    <location>
        <begin position="94"/>
        <end position="110"/>
    </location>
</feature>
<dbReference type="STRING" id="1912961.BU204_26880"/>
<dbReference type="EMBL" id="MSIE01000054">
    <property type="protein sequence ID" value="OLF13529.1"/>
    <property type="molecule type" value="Genomic_DNA"/>
</dbReference>
<dbReference type="RefSeq" id="WP_075128546.1">
    <property type="nucleotide sequence ID" value="NZ_MSIE01000054.1"/>
</dbReference>
<keyword evidence="2" id="KW-0812">Transmembrane</keyword>
<evidence type="ECO:0000313" key="5">
    <source>
        <dbReference type="Proteomes" id="UP000185596"/>
    </source>
</evidence>
<accession>A0A1Q8CGM6</accession>
<gene>
    <name evidence="4" type="ORF">BU204_26880</name>
</gene>
<dbReference type="Proteomes" id="UP000185596">
    <property type="component" value="Unassembled WGS sequence"/>
</dbReference>
<evidence type="ECO:0000256" key="2">
    <source>
        <dbReference type="SAM" id="Phobius"/>
    </source>
</evidence>
<keyword evidence="2" id="KW-0472">Membrane</keyword>
<feature type="region of interest" description="Disordered" evidence="1">
    <location>
        <begin position="52"/>
        <end position="142"/>
    </location>
</feature>
<keyword evidence="5" id="KW-1185">Reference proteome</keyword>
<feature type="transmembrane region" description="Helical" evidence="2">
    <location>
        <begin position="149"/>
        <end position="171"/>
    </location>
</feature>
<reference evidence="4 5" key="1">
    <citation type="submission" date="2016-12" db="EMBL/GenBank/DDBJ databases">
        <title>The draft genome sequence of Actinophytocola sp. 11-183.</title>
        <authorList>
            <person name="Wang W."/>
            <person name="Yuan L."/>
        </authorList>
    </citation>
    <scope>NUCLEOTIDE SEQUENCE [LARGE SCALE GENOMIC DNA]</scope>
    <source>
        <strain evidence="4 5">11-183</strain>
    </source>
</reference>
<keyword evidence="3" id="KW-0732">Signal</keyword>
<comment type="caution">
    <text evidence="4">The sequence shown here is derived from an EMBL/GenBank/DDBJ whole genome shotgun (WGS) entry which is preliminary data.</text>
</comment>
<feature type="compositionally biased region" description="Pro residues" evidence="1">
    <location>
        <begin position="77"/>
        <end position="93"/>
    </location>
</feature>
<dbReference type="AlphaFoldDB" id="A0A1Q8CGM6"/>
<feature type="chain" id="PRO_5038828881" evidence="3">
    <location>
        <begin position="24"/>
        <end position="179"/>
    </location>
</feature>
<sequence length="179" mass="18045">MTNRSAVVLLAAGALLVAAPVAAPVAAAAPSAPPEPAVLAPMTDVVAEPPCWTLDGCVTEPPTEGPDTDPSAAPSSEPSPEPPVEPSAEPPVEPSAGPAPAAPTTGPAVARGEVVVPVAAEPNDSLRPAPADQPDRATAEPDATEWTRLALPAAALLVLVVLAAVGAYRWIRRTERLHR</sequence>
<organism evidence="4 5">
    <name type="scientific">Actinophytocola xanthii</name>
    <dbReference type="NCBI Taxonomy" id="1912961"/>
    <lineage>
        <taxon>Bacteria</taxon>
        <taxon>Bacillati</taxon>
        <taxon>Actinomycetota</taxon>
        <taxon>Actinomycetes</taxon>
        <taxon>Pseudonocardiales</taxon>
        <taxon>Pseudonocardiaceae</taxon>
    </lineage>
</organism>
<keyword evidence="2" id="KW-1133">Transmembrane helix</keyword>